<evidence type="ECO:0000313" key="4">
    <source>
        <dbReference type="EMBL" id="MBC5636374.1"/>
    </source>
</evidence>
<reference evidence="4" key="1">
    <citation type="submission" date="2020-08" db="EMBL/GenBank/DDBJ databases">
        <title>Genome public.</title>
        <authorList>
            <person name="Liu C."/>
            <person name="Sun Q."/>
        </authorList>
    </citation>
    <scope>NUCLEOTIDE SEQUENCE</scope>
    <source>
        <strain evidence="4">BX22</strain>
    </source>
</reference>
<accession>A0A923L4L7</accession>
<comment type="caution">
    <text evidence="4">The sequence shown here is derived from an EMBL/GenBank/DDBJ whole genome shotgun (WGS) entry which is preliminary data.</text>
</comment>
<evidence type="ECO:0000256" key="1">
    <source>
        <dbReference type="ARBA" id="ARBA00022801"/>
    </source>
</evidence>
<gene>
    <name evidence="4" type="ORF">H8S33_05970</name>
</gene>
<evidence type="ECO:0000313" key="5">
    <source>
        <dbReference type="Proteomes" id="UP000637359"/>
    </source>
</evidence>
<dbReference type="Gene3D" id="2.60.120.260">
    <property type="entry name" value="Galactose-binding domain-like"/>
    <property type="match status" value="1"/>
</dbReference>
<dbReference type="PANTHER" id="PTHR43283:SF11">
    <property type="entry name" value="BETA-LACTAMASE-RELATED DOMAIN-CONTAINING PROTEIN"/>
    <property type="match status" value="1"/>
</dbReference>
<sequence length="570" mass="64019">MLRKLVYIMLSIALVTMMLFSTGATTQAGYDFFNGPTIEKQHPKKASLKPHPKFSWGNPVPSSPVLHPGSIRGAGMIEAPLSNIDSVMESMIDNGAFPGAVTFVARSGHIVQHEAYGHAYLYEDDQFTEADNPTLMRKDSIFDLASISKIFTTTAAMKLYEDGLFQLDDPVAKHIPEFATNGKQHVTIRQLMTHTSGFPPSAPVYDVEGTRENRHQYVLQYPLTNEPGTVYTYSDLNMITLGILIERLSGQRLDHYVKETITDPLHMNDTMYNPPESLKYRIAATEYMPWTDRGIVWGQVHDEKAWALDGVAGHAGVFSTAHDLAILAHMFLNEGRYGGTQLLKPETVTLLVENQIPEFPGDDHGLGWELSQMWYMEGLTEASSLGHTGYTGTSIVINQNNDTIAILLTNRVHPSRNTVSTNPARRQFAELVADAIPVSMPNKKDGAWFAGYGDLLDRTLTAEVNLDTDATLTFDTWYRTEQDADFGIVEISYDGENWVQLIEPFTGTSIDWISKEVTIPAETTHIRFRYHTDTYYHGRGWYVANLTLHDSSHTKLPVDWVSDDWVKRNY</sequence>
<dbReference type="RefSeq" id="WP_186869082.1">
    <property type="nucleotide sequence ID" value="NZ_JACOOL010000003.1"/>
</dbReference>
<dbReference type="PANTHER" id="PTHR43283">
    <property type="entry name" value="BETA-LACTAMASE-RELATED"/>
    <property type="match status" value="1"/>
</dbReference>
<dbReference type="Gene3D" id="3.40.710.10">
    <property type="entry name" value="DD-peptidase/beta-lactamase superfamily"/>
    <property type="match status" value="1"/>
</dbReference>
<proteinExistence type="predicted"/>
<organism evidence="4 5">
    <name type="scientific">Ornithinibacillus hominis</name>
    <dbReference type="NCBI Taxonomy" id="2763055"/>
    <lineage>
        <taxon>Bacteria</taxon>
        <taxon>Bacillati</taxon>
        <taxon>Bacillota</taxon>
        <taxon>Bacilli</taxon>
        <taxon>Bacillales</taxon>
        <taxon>Bacillaceae</taxon>
        <taxon>Ornithinibacillus</taxon>
    </lineage>
</organism>
<feature type="signal peptide" evidence="2">
    <location>
        <begin position="1"/>
        <end position="28"/>
    </location>
</feature>
<feature type="domain" description="Beta-lactamase-related" evidence="3">
    <location>
        <begin position="85"/>
        <end position="428"/>
    </location>
</feature>
<dbReference type="AlphaFoldDB" id="A0A923L4L7"/>
<keyword evidence="1 4" id="KW-0378">Hydrolase</keyword>
<evidence type="ECO:0000259" key="3">
    <source>
        <dbReference type="Pfam" id="PF00144"/>
    </source>
</evidence>
<dbReference type="InterPro" id="IPR001466">
    <property type="entry name" value="Beta-lactam-related"/>
</dbReference>
<dbReference type="EMBL" id="JACOOL010000003">
    <property type="protein sequence ID" value="MBC5636374.1"/>
    <property type="molecule type" value="Genomic_DNA"/>
</dbReference>
<dbReference type="SUPFAM" id="SSF56601">
    <property type="entry name" value="beta-lactamase/transpeptidase-like"/>
    <property type="match status" value="1"/>
</dbReference>
<keyword evidence="2" id="KW-0732">Signal</keyword>
<keyword evidence="5" id="KW-1185">Reference proteome</keyword>
<dbReference type="Pfam" id="PF00144">
    <property type="entry name" value="Beta-lactamase"/>
    <property type="match status" value="1"/>
</dbReference>
<evidence type="ECO:0000256" key="2">
    <source>
        <dbReference type="SAM" id="SignalP"/>
    </source>
</evidence>
<dbReference type="GO" id="GO:0016787">
    <property type="term" value="F:hydrolase activity"/>
    <property type="evidence" value="ECO:0007669"/>
    <property type="project" value="UniProtKB-KW"/>
</dbReference>
<feature type="chain" id="PRO_5039588669" evidence="2">
    <location>
        <begin position="29"/>
        <end position="570"/>
    </location>
</feature>
<dbReference type="InterPro" id="IPR012338">
    <property type="entry name" value="Beta-lactam/transpept-like"/>
</dbReference>
<protein>
    <submittedName>
        <fullName evidence="4">Serine hydrolase</fullName>
    </submittedName>
</protein>
<dbReference type="Pfam" id="PF20773">
    <property type="entry name" value="InhA-like_MAM"/>
    <property type="match status" value="1"/>
</dbReference>
<name>A0A923L4L7_9BACI</name>
<dbReference type="InterPro" id="IPR050789">
    <property type="entry name" value="Diverse_Enzym_Activities"/>
</dbReference>
<dbReference type="Proteomes" id="UP000637359">
    <property type="component" value="Unassembled WGS sequence"/>
</dbReference>